<gene>
    <name evidence="1" type="ORF">GMST_28760</name>
</gene>
<reference evidence="2" key="1">
    <citation type="submission" date="2020-06" db="EMBL/GenBank/DDBJ databases">
        <title>Draft genomic sequence of Geomonas sp. Red330.</title>
        <authorList>
            <person name="Itoh H."/>
            <person name="Zhenxing X."/>
            <person name="Ushijima N."/>
            <person name="Masuda Y."/>
            <person name="Shiratori Y."/>
            <person name="Senoo K."/>
        </authorList>
    </citation>
    <scope>NUCLEOTIDE SEQUENCE [LARGE SCALE GENOMIC DNA]</scope>
    <source>
        <strain evidence="2">Red330</strain>
    </source>
</reference>
<protein>
    <recommendedName>
        <fullName evidence="3">DUF2939 domain-containing protein</fullName>
    </recommendedName>
</protein>
<dbReference type="AlphaFoldDB" id="A0A6V8MKK8"/>
<accession>A0A6V8MKK8</accession>
<dbReference type="Proteomes" id="UP000556026">
    <property type="component" value="Unassembled WGS sequence"/>
</dbReference>
<evidence type="ECO:0008006" key="3">
    <source>
        <dbReference type="Google" id="ProtNLM"/>
    </source>
</evidence>
<comment type="caution">
    <text evidence="1">The sequence shown here is derived from an EMBL/GenBank/DDBJ whole genome shotgun (WGS) entry which is preliminary data.</text>
</comment>
<proteinExistence type="predicted"/>
<dbReference type="RefSeq" id="WP_183355368.1">
    <property type="nucleotide sequence ID" value="NZ_BLXX01000009.1"/>
</dbReference>
<sequence>MKRIATVVLIAALVFLGIASYVRHTPQYSLYKFSQALKQHDADTAFRYLDVDQVVDNLVQNTVHQMEAEKSPSLTDQIGNEIAKSLISLVLPSFKEAARSEIRAAIQEPAKTGKAGNRGVFKVFAGATAWHDFSVERQGKIALVTKKSDKDFSAKLAQEMDGHWKIVQLTSKEFRPGFGK</sequence>
<organism evidence="1 2">
    <name type="scientific">Geomonas silvestris</name>
    <dbReference type="NCBI Taxonomy" id="2740184"/>
    <lineage>
        <taxon>Bacteria</taxon>
        <taxon>Pseudomonadati</taxon>
        <taxon>Thermodesulfobacteriota</taxon>
        <taxon>Desulfuromonadia</taxon>
        <taxon>Geobacterales</taxon>
        <taxon>Geobacteraceae</taxon>
        <taxon>Geomonas</taxon>
    </lineage>
</organism>
<name>A0A6V8MKK8_9BACT</name>
<keyword evidence="2" id="KW-1185">Reference proteome</keyword>
<dbReference type="EMBL" id="BLXX01000009">
    <property type="protein sequence ID" value="GFO60551.1"/>
    <property type="molecule type" value="Genomic_DNA"/>
</dbReference>
<evidence type="ECO:0000313" key="1">
    <source>
        <dbReference type="EMBL" id="GFO60551.1"/>
    </source>
</evidence>
<evidence type="ECO:0000313" key="2">
    <source>
        <dbReference type="Proteomes" id="UP000556026"/>
    </source>
</evidence>